<dbReference type="OrthoDB" id="5413827at2759"/>
<dbReference type="GeneID" id="19337399"/>
<accession>M3AWS4</accession>
<evidence type="ECO:0000313" key="2">
    <source>
        <dbReference type="Proteomes" id="UP000016932"/>
    </source>
</evidence>
<dbReference type="KEGG" id="pfj:MYCFIDRAFT_211405"/>
<gene>
    <name evidence="1" type="ORF">MYCFIDRAFT_211405</name>
</gene>
<keyword evidence="2" id="KW-1185">Reference proteome</keyword>
<protein>
    <submittedName>
        <fullName evidence="1">Uncharacterized protein</fullName>
    </submittedName>
</protein>
<name>M3AWS4_PSEFD</name>
<proteinExistence type="predicted"/>
<dbReference type="eggNOG" id="ENOG502TM2S">
    <property type="taxonomic scope" value="Eukaryota"/>
</dbReference>
<organism evidence="1 2">
    <name type="scientific">Pseudocercospora fijiensis (strain CIRAD86)</name>
    <name type="common">Black leaf streak disease fungus</name>
    <name type="synonym">Mycosphaerella fijiensis</name>
    <dbReference type="NCBI Taxonomy" id="383855"/>
    <lineage>
        <taxon>Eukaryota</taxon>
        <taxon>Fungi</taxon>
        <taxon>Dikarya</taxon>
        <taxon>Ascomycota</taxon>
        <taxon>Pezizomycotina</taxon>
        <taxon>Dothideomycetes</taxon>
        <taxon>Dothideomycetidae</taxon>
        <taxon>Mycosphaerellales</taxon>
        <taxon>Mycosphaerellaceae</taxon>
        <taxon>Pseudocercospora</taxon>
    </lineage>
</organism>
<dbReference type="HOGENOM" id="CLU_1250656_0_0_1"/>
<sequence length="207" mass="23832">MEPSFFSHLPPEIRNAIYEYVLYEPHGAEIWDEPGLLQSSSMIRAEAELMYYAINSFRTTIHEDHMNHHLCQWLKRKAGQRIHLIRGLDIYVEMPSLQEVEDCDDNSTFFLLTHIVEELQATSFKNRSTECVVRWSLNGASDSESFENINEMSAIDQDRFRGAKFLLLFMVNGAEKTLDALHAEDSEAVLEGFDAVVRRNRGRGFVG</sequence>
<dbReference type="AlphaFoldDB" id="M3AWS4"/>
<reference evidence="1 2" key="1">
    <citation type="journal article" date="2012" name="PLoS Pathog.">
        <title>Diverse lifestyles and strategies of plant pathogenesis encoded in the genomes of eighteen Dothideomycetes fungi.</title>
        <authorList>
            <person name="Ohm R.A."/>
            <person name="Feau N."/>
            <person name="Henrissat B."/>
            <person name="Schoch C.L."/>
            <person name="Horwitz B.A."/>
            <person name="Barry K.W."/>
            <person name="Condon B.J."/>
            <person name="Copeland A.C."/>
            <person name="Dhillon B."/>
            <person name="Glaser F."/>
            <person name="Hesse C.N."/>
            <person name="Kosti I."/>
            <person name="LaButti K."/>
            <person name="Lindquist E.A."/>
            <person name="Lucas S."/>
            <person name="Salamov A.A."/>
            <person name="Bradshaw R.E."/>
            <person name="Ciuffetti L."/>
            <person name="Hamelin R.C."/>
            <person name="Kema G.H.J."/>
            <person name="Lawrence C."/>
            <person name="Scott J.A."/>
            <person name="Spatafora J.W."/>
            <person name="Turgeon B.G."/>
            <person name="de Wit P.J.G.M."/>
            <person name="Zhong S."/>
            <person name="Goodwin S.B."/>
            <person name="Grigoriev I.V."/>
        </authorList>
    </citation>
    <scope>NUCLEOTIDE SEQUENCE [LARGE SCALE GENOMIC DNA]</scope>
    <source>
        <strain evidence="1 2">CIRAD86</strain>
    </source>
</reference>
<dbReference type="EMBL" id="KB446559">
    <property type="protein sequence ID" value="EME81568.1"/>
    <property type="molecule type" value="Genomic_DNA"/>
</dbReference>
<dbReference type="VEuPathDB" id="FungiDB:MYCFIDRAFT_211405"/>
<evidence type="ECO:0000313" key="1">
    <source>
        <dbReference type="EMBL" id="EME81568.1"/>
    </source>
</evidence>
<dbReference type="Proteomes" id="UP000016932">
    <property type="component" value="Unassembled WGS sequence"/>
</dbReference>
<dbReference type="RefSeq" id="XP_007927203.1">
    <property type="nucleotide sequence ID" value="XM_007929012.1"/>
</dbReference>